<dbReference type="Proteomes" id="UP000324222">
    <property type="component" value="Unassembled WGS sequence"/>
</dbReference>
<comment type="caution">
    <text evidence="3">The sequence shown here is derived from an EMBL/GenBank/DDBJ whole genome shotgun (WGS) entry which is preliminary data.</text>
</comment>
<dbReference type="AlphaFoldDB" id="A0A5B7JIR4"/>
<feature type="compositionally biased region" description="Polar residues" evidence="1">
    <location>
        <begin position="84"/>
        <end position="101"/>
    </location>
</feature>
<evidence type="ECO:0000313" key="3">
    <source>
        <dbReference type="EMBL" id="MPC96062.1"/>
    </source>
</evidence>
<accession>A0A5B7JIR4</accession>
<protein>
    <submittedName>
        <fullName evidence="3">Uncharacterized protein</fullName>
    </submittedName>
</protein>
<evidence type="ECO:0000313" key="4">
    <source>
        <dbReference type="Proteomes" id="UP000324222"/>
    </source>
</evidence>
<reference evidence="3 4" key="1">
    <citation type="submission" date="2019-05" db="EMBL/GenBank/DDBJ databases">
        <title>Another draft genome of Portunus trituberculatus and its Hox gene families provides insights of decapod evolution.</title>
        <authorList>
            <person name="Jeong J.-H."/>
            <person name="Song I."/>
            <person name="Kim S."/>
            <person name="Choi T."/>
            <person name="Kim D."/>
            <person name="Ryu S."/>
            <person name="Kim W."/>
        </authorList>
    </citation>
    <scope>NUCLEOTIDE SEQUENCE [LARGE SCALE GENOMIC DNA]</scope>
    <source>
        <tissue evidence="3">Muscle</tissue>
    </source>
</reference>
<keyword evidence="2" id="KW-0472">Membrane</keyword>
<gene>
    <name evidence="3" type="ORF">E2C01_091299</name>
</gene>
<feature type="region of interest" description="Disordered" evidence="1">
    <location>
        <begin position="57"/>
        <end position="148"/>
    </location>
</feature>
<name>A0A5B7JIR4_PORTR</name>
<keyword evidence="4" id="KW-1185">Reference proteome</keyword>
<keyword evidence="2" id="KW-1133">Transmembrane helix</keyword>
<dbReference type="EMBL" id="VSRR010104514">
    <property type="protein sequence ID" value="MPC96062.1"/>
    <property type="molecule type" value="Genomic_DNA"/>
</dbReference>
<feature type="transmembrane region" description="Helical" evidence="2">
    <location>
        <begin position="28"/>
        <end position="48"/>
    </location>
</feature>
<evidence type="ECO:0000256" key="1">
    <source>
        <dbReference type="SAM" id="MobiDB-lite"/>
    </source>
</evidence>
<proteinExistence type="predicted"/>
<evidence type="ECO:0000256" key="2">
    <source>
        <dbReference type="SAM" id="Phobius"/>
    </source>
</evidence>
<organism evidence="3 4">
    <name type="scientific">Portunus trituberculatus</name>
    <name type="common">Swimming crab</name>
    <name type="synonym">Neptunus trituberculatus</name>
    <dbReference type="NCBI Taxonomy" id="210409"/>
    <lineage>
        <taxon>Eukaryota</taxon>
        <taxon>Metazoa</taxon>
        <taxon>Ecdysozoa</taxon>
        <taxon>Arthropoda</taxon>
        <taxon>Crustacea</taxon>
        <taxon>Multicrustacea</taxon>
        <taxon>Malacostraca</taxon>
        <taxon>Eumalacostraca</taxon>
        <taxon>Eucarida</taxon>
        <taxon>Decapoda</taxon>
        <taxon>Pleocyemata</taxon>
        <taxon>Brachyura</taxon>
        <taxon>Eubrachyura</taxon>
        <taxon>Portunoidea</taxon>
        <taxon>Portunidae</taxon>
        <taxon>Portuninae</taxon>
        <taxon>Portunus</taxon>
    </lineage>
</organism>
<keyword evidence="2" id="KW-0812">Transmembrane</keyword>
<sequence>MWQAFSNTRGVISSLSHGLRGKWETRSVQVFALTLPLALACISNTFGFKMKKKKETFQAKAVSPPEVKNPGVSGGKEAAGRADSLQQRAARNEEQLSSNVVTLPRRPIATARGMKGRPGTRLSAFNSGRRLSARGTPDVTEAAAHPSI</sequence>